<keyword evidence="1 3" id="KW-0597">Phosphoprotein</keyword>
<dbReference type="RefSeq" id="WP_014801791.1">
    <property type="nucleotide sequence ID" value="NC_018020.1"/>
</dbReference>
<accession>I4B1W6</accession>
<dbReference type="InterPro" id="IPR001789">
    <property type="entry name" value="Sig_transdc_resp-reg_receiver"/>
</dbReference>
<dbReference type="PANTHER" id="PTHR43214">
    <property type="entry name" value="TWO-COMPONENT RESPONSE REGULATOR"/>
    <property type="match status" value="1"/>
</dbReference>
<dbReference type="AlphaFoldDB" id="I4B1W6"/>
<reference evidence="6 7" key="1">
    <citation type="submission" date="2012-06" db="EMBL/GenBank/DDBJ databases">
        <title>The complete chromosome of genome of Turneriella parva DSM 21527.</title>
        <authorList>
            <consortium name="US DOE Joint Genome Institute (JGI-PGF)"/>
            <person name="Lucas S."/>
            <person name="Han J."/>
            <person name="Lapidus A."/>
            <person name="Bruce D."/>
            <person name="Goodwin L."/>
            <person name="Pitluck S."/>
            <person name="Peters L."/>
            <person name="Kyrpides N."/>
            <person name="Mavromatis K."/>
            <person name="Ivanova N."/>
            <person name="Mikhailova N."/>
            <person name="Chertkov O."/>
            <person name="Detter J.C."/>
            <person name="Tapia R."/>
            <person name="Han C."/>
            <person name="Land M."/>
            <person name="Hauser L."/>
            <person name="Markowitz V."/>
            <person name="Cheng J.-F."/>
            <person name="Hugenholtz P."/>
            <person name="Woyke T."/>
            <person name="Wu D."/>
            <person name="Gronow S."/>
            <person name="Wellnitz S."/>
            <person name="Brambilla E."/>
            <person name="Klenk H.-P."/>
            <person name="Eisen J.A."/>
        </authorList>
    </citation>
    <scope>NUCLEOTIDE SEQUENCE [LARGE SCALE GENOMIC DNA]</scope>
    <source>
        <strain evidence="7">ATCC BAA-1111 / DSM 21527 / NCTC 11395 / H</strain>
    </source>
</reference>
<dbReference type="EMBL" id="CP002959">
    <property type="protein sequence ID" value="AFM11273.1"/>
    <property type="molecule type" value="Genomic_DNA"/>
</dbReference>
<dbReference type="KEGG" id="tpx:Turpa_0621"/>
<dbReference type="PANTHER" id="PTHR43214:SF43">
    <property type="entry name" value="TWO-COMPONENT RESPONSE REGULATOR"/>
    <property type="match status" value="1"/>
</dbReference>
<dbReference type="SMART" id="SM00421">
    <property type="entry name" value="HTH_LUXR"/>
    <property type="match status" value="1"/>
</dbReference>
<evidence type="ECO:0000256" key="3">
    <source>
        <dbReference type="PROSITE-ProRule" id="PRU00169"/>
    </source>
</evidence>
<dbReference type="PROSITE" id="PS50043">
    <property type="entry name" value="HTH_LUXR_2"/>
    <property type="match status" value="1"/>
</dbReference>
<dbReference type="InterPro" id="IPR039420">
    <property type="entry name" value="WalR-like"/>
</dbReference>
<evidence type="ECO:0000259" key="4">
    <source>
        <dbReference type="PROSITE" id="PS50043"/>
    </source>
</evidence>
<dbReference type="GO" id="GO:0000160">
    <property type="term" value="P:phosphorelay signal transduction system"/>
    <property type="evidence" value="ECO:0007669"/>
    <property type="project" value="InterPro"/>
</dbReference>
<dbReference type="CDD" id="cd17535">
    <property type="entry name" value="REC_NarL-like"/>
    <property type="match status" value="1"/>
</dbReference>
<dbReference type="InterPro" id="IPR058245">
    <property type="entry name" value="NreC/VraR/RcsB-like_REC"/>
</dbReference>
<dbReference type="Pfam" id="PF00072">
    <property type="entry name" value="Response_reg"/>
    <property type="match status" value="1"/>
</dbReference>
<keyword evidence="2" id="KW-0238">DNA-binding</keyword>
<dbReference type="PROSITE" id="PS50110">
    <property type="entry name" value="RESPONSE_REGULATORY"/>
    <property type="match status" value="1"/>
</dbReference>
<dbReference type="Gene3D" id="3.40.50.2300">
    <property type="match status" value="1"/>
</dbReference>
<name>I4B1W6_TURPD</name>
<feature type="modified residue" description="4-aspartylphosphate" evidence="3">
    <location>
        <position position="54"/>
    </location>
</feature>
<evidence type="ECO:0000259" key="5">
    <source>
        <dbReference type="PROSITE" id="PS50110"/>
    </source>
</evidence>
<dbReference type="STRING" id="869212.Turpa_0621"/>
<evidence type="ECO:0000256" key="1">
    <source>
        <dbReference type="ARBA" id="ARBA00022553"/>
    </source>
</evidence>
<organism evidence="6 7">
    <name type="scientific">Turneriella parva (strain ATCC BAA-1111 / DSM 21527 / NCTC 11395 / H)</name>
    <name type="common">Leptospira parva</name>
    <dbReference type="NCBI Taxonomy" id="869212"/>
    <lineage>
        <taxon>Bacteria</taxon>
        <taxon>Pseudomonadati</taxon>
        <taxon>Spirochaetota</taxon>
        <taxon>Spirochaetia</taxon>
        <taxon>Leptospirales</taxon>
        <taxon>Leptospiraceae</taxon>
        <taxon>Turneriella</taxon>
    </lineage>
</organism>
<dbReference type="SUPFAM" id="SSF46894">
    <property type="entry name" value="C-terminal effector domain of the bipartite response regulators"/>
    <property type="match status" value="1"/>
</dbReference>
<dbReference type="PRINTS" id="PR00038">
    <property type="entry name" value="HTHLUXR"/>
</dbReference>
<dbReference type="InterPro" id="IPR011006">
    <property type="entry name" value="CheY-like_superfamily"/>
</dbReference>
<dbReference type="InterPro" id="IPR000792">
    <property type="entry name" value="Tscrpt_reg_LuxR_C"/>
</dbReference>
<proteinExistence type="predicted"/>
<protein>
    <submittedName>
        <fullName evidence="6">Two component transcriptional regulator, LuxR family</fullName>
    </submittedName>
</protein>
<keyword evidence="7" id="KW-1185">Reference proteome</keyword>
<dbReference type="GO" id="GO:0003677">
    <property type="term" value="F:DNA binding"/>
    <property type="evidence" value="ECO:0007669"/>
    <property type="project" value="UniProtKB-KW"/>
</dbReference>
<dbReference type="CDD" id="cd06170">
    <property type="entry name" value="LuxR_C_like"/>
    <property type="match status" value="1"/>
</dbReference>
<feature type="domain" description="Response regulatory" evidence="5">
    <location>
        <begin position="3"/>
        <end position="119"/>
    </location>
</feature>
<sequence length="210" mass="23363">MIDVIIIEDNHNVQDALATLLKKTGDYKLLAAYFDLQSARAEKNTFKPVLIILDLALPDSRGPEAITVLREMYPEARIAMYTAYENESDIIACVMAGANGYIMKDTPYERLLSELQVICQGGSTLTPRVAEKILKQLNTPKLAETTLTGRELEVLNLISLGLKYEDIAEELGISAHTVRHHIEKIYKKMNVNSRGQAVAHAVRAGIIQLK</sequence>
<evidence type="ECO:0000313" key="6">
    <source>
        <dbReference type="EMBL" id="AFM11273.1"/>
    </source>
</evidence>
<dbReference type="Pfam" id="PF00196">
    <property type="entry name" value="GerE"/>
    <property type="match status" value="1"/>
</dbReference>
<dbReference type="Proteomes" id="UP000006048">
    <property type="component" value="Chromosome"/>
</dbReference>
<evidence type="ECO:0000256" key="2">
    <source>
        <dbReference type="ARBA" id="ARBA00023125"/>
    </source>
</evidence>
<dbReference type="GO" id="GO:0006355">
    <property type="term" value="P:regulation of DNA-templated transcription"/>
    <property type="evidence" value="ECO:0007669"/>
    <property type="project" value="InterPro"/>
</dbReference>
<dbReference type="SMART" id="SM00448">
    <property type="entry name" value="REC"/>
    <property type="match status" value="1"/>
</dbReference>
<gene>
    <name evidence="6" type="ordered locus">Turpa_0621</name>
</gene>
<dbReference type="OrthoDB" id="9779069at2"/>
<dbReference type="SUPFAM" id="SSF52172">
    <property type="entry name" value="CheY-like"/>
    <property type="match status" value="1"/>
</dbReference>
<dbReference type="HOGENOM" id="CLU_000445_90_10_12"/>
<dbReference type="InterPro" id="IPR016032">
    <property type="entry name" value="Sig_transdc_resp-reg_C-effctor"/>
</dbReference>
<evidence type="ECO:0000313" key="7">
    <source>
        <dbReference type="Proteomes" id="UP000006048"/>
    </source>
</evidence>
<feature type="domain" description="HTH luxR-type" evidence="4">
    <location>
        <begin position="140"/>
        <end position="205"/>
    </location>
</feature>